<protein>
    <recommendedName>
        <fullName evidence="2">RNase H type-1 domain-containing protein</fullName>
    </recommendedName>
</protein>
<dbReference type="Gene3D" id="3.30.420.10">
    <property type="entry name" value="Ribonuclease H-like superfamily/Ribonuclease H"/>
    <property type="match status" value="1"/>
</dbReference>
<feature type="compositionally biased region" description="Basic and acidic residues" evidence="1">
    <location>
        <begin position="257"/>
        <end position="269"/>
    </location>
</feature>
<feature type="domain" description="RNase H type-1" evidence="2">
    <location>
        <begin position="302"/>
        <end position="454"/>
    </location>
</feature>
<dbReference type="InterPro" id="IPR036397">
    <property type="entry name" value="RNaseH_sf"/>
</dbReference>
<accession>A0A250XNH3</accession>
<feature type="region of interest" description="Disordered" evidence="1">
    <location>
        <begin position="190"/>
        <end position="269"/>
    </location>
</feature>
<dbReference type="Proteomes" id="UP000232323">
    <property type="component" value="Unassembled WGS sequence"/>
</dbReference>
<dbReference type="SUPFAM" id="SSF53098">
    <property type="entry name" value="Ribonuclease H-like"/>
    <property type="match status" value="1"/>
</dbReference>
<reference evidence="3 4" key="1">
    <citation type="submission" date="2017-08" db="EMBL/GenBank/DDBJ databases">
        <title>Acidophilic green algal genome provides insights into adaptation to an acidic environment.</title>
        <authorList>
            <person name="Hirooka S."/>
            <person name="Hirose Y."/>
            <person name="Kanesaki Y."/>
            <person name="Higuchi S."/>
            <person name="Fujiwara T."/>
            <person name="Onuma R."/>
            <person name="Era A."/>
            <person name="Ohbayashi R."/>
            <person name="Uzuka A."/>
            <person name="Nozaki H."/>
            <person name="Yoshikawa H."/>
            <person name="Miyagishima S.Y."/>
        </authorList>
    </citation>
    <scope>NUCLEOTIDE SEQUENCE [LARGE SCALE GENOMIC DNA]</scope>
    <source>
        <strain evidence="3 4">NIES-2499</strain>
    </source>
</reference>
<proteinExistence type="predicted"/>
<evidence type="ECO:0000313" key="4">
    <source>
        <dbReference type="Proteomes" id="UP000232323"/>
    </source>
</evidence>
<dbReference type="PROSITE" id="PS50879">
    <property type="entry name" value="RNASE_H_1"/>
    <property type="match status" value="1"/>
</dbReference>
<feature type="compositionally biased region" description="Basic and acidic residues" evidence="1">
    <location>
        <begin position="148"/>
        <end position="163"/>
    </location>
</feature>
<evidence type="ECO:0000256" key="1">
    <source>
        <dbReference type="SAM" id="MobiDB-lite"/>
    </source>
</evidence>
<dbReference type="OrthoDB" id="245563at2759"/>
<dbReference type="Pfam" id="PF00075">
    <property type="entry name" value="RNase_H"/>
    <property type="match status" value="1"/>
</dbReference>
<organism evidence="3 4">
    <name type="scientific">Chlamydomonas eustigma</name>
    <dbReference type="NCBI Taxonomy" id="1157962"/>
    <lineage>
        <taxon>Eukaryota</taxon>
        <taxon>Viridiplantae</taxon>
        <taxon>Chlorophyta</taxon>
        <taxon>core chlorophytes</taxon>
        <taxon>Chlorophyceae</taxon>
        <taxon>CS clade</taxon>
        <taxon>Chlamydomonadales</taxon>
        <taxon>Chlamydomonadaceae</taxon>
        <taxon>Chlamydomonas</taxon>
    </lineage>
</organism>
<sequence length="484" mass="53247">MRSPWKASCGSWMVSIMSSPSLTILQNEDVQSVDQSRRDDNSPMRRLHASIVASIVASSHHLFTLPSLVGGVLPTTAPSPRRSLLLLEPFEQHRGLGNAGLDVGAVVAAAAAAIPTPFADLFAPVLPEGVPYANGRGDDGGDDGGYEEGGHREAPVDEVRAPDEPGLGEVDDDAGDQRDLDAPEERQLFGATRHPPEAGRPVHRAFADGPKDAQRDGAGEATREAREHGRDDDLSERSTSGREDKGHRHRLTARQPAADRSHHDRLQDGEDDDAYQHEIQKSCFRVFTKPKTFYGRRTQGDSMIITDVYCAGKCHHPGTRRRIGTYVAHPEPGPSSTVAHWTRAPDTTSQAMELQSILLGLQLLVDNGATTDSVKIHTASKYVVKCMSSWMQRWRISGFVTKLQRPVKHCSLMRQISELFETTKADVVYDEFQHSDGILKAQRLLDNAYTLGRSSCFTRRSNMMWNLTEPMSEKIGPDSQDSAT</sequence>
<dbReference type="GO" id="GO:0003676">
    <property type="term" value="F:nucleic acid binding"/>
    <property type="evidence" value="ECO:0007669"/>
    <property type="project" value="InterPro"/>
</dbReference>
<name>A0A250XNH3_9CHLO</name>
<evidence type="ECO:0000313" key="3">
    <source>
        <dbReference type="EMBL" id="GAX84499.1"/>
    </source>
</evidence>
<evidence type="ECO:0000259" key="2">
    <source>
        <dbReference type="PROSITE" id="PS50879"/>
    </source>
</evidence>
<gene>
    <name evidence="3" type="ORF">CEUSTIGMA_g11919.t1</name>
</gene>
<comment type="caution">
    <text evidence="3">The sequence shown here is derived from an EMBL/GenBank/DDBJ whole genome shotgun (WGS) entry which is preliminary data.</text>
</comment>
<dbReference type="InterPro" id="IPR002156">
    <property type="entry name" value="RNaseH_domain"/>
</dbReference>
<feature type="compositionally biased region" description="Basic and acidic residues" evidence="1">
    <location>
        <begin position="205"/>
        <end position="246"/>
    </location>
</feature>
<keyword evidence="4" id="KW-1185">Reference proteome</keyword>
<dbReference type="InterPro" id="IPR012337">
    <property type="entry name" value="RNaseH-like_sf"/>
</dbReference>
<feature type="region of interest" description="Disordered" evidence="1">
    <location>
        <begin position="133"/>
        <end position="178"/>
    </location>
</feature>
<dbReference type="AlphaFoldDB" id="A0A250XNH3"/>
<dbReference type="EMBL" id="BEGY01000127">
    <property type="protein sequence ID" value="GAX84499.1"/>
    <property type="molecule type" value="Genomic_DNA"/>
</dbReference>
<dbReference type="GO" id="GO:0004523">
    <property type="term" value="F:RNA-DNA hybrid ribonuclease activity"/>
    <property type="evidence" value="ECO:0007669"/>
    <property type="project" value="InterPro"/>
</dbReference>